<keyword evidence="1" id="KW-0677">Repeat</keyword>
<dbReference type="InterPro" id="IPR055414">
    <property type="entry name" value="LRR_R13L4/SHOC2-like"/>
</dbReference>
<dbReference type="InterPro" id="IPR038005">
    <property type="entry name" value="RX-like_CC"/>
</dbReference>
<dbReference type="InterPro" id="IPR044974">
    <property type="entry name" value="Disease_R_plants"/>
</dbReference>
<keyword evidence="2" id="KW-0547">Nucleotide-binding</keyword>
<name>A0A2K2B7D6_POPTR</name>
<dbReference type="PRINTS" id="PR00364">
    <property type="entry name" value="DISEASERSIST"/>
</dbReference>
<evidence type="ECO:0000256" key="1">
    <source>
        <dbReference type="ARBA" id="ARBA00022737"/>
    </source>
</evidence>
<dbReference type="Pfam" id="PF23559">
    <property type="entry name" value="WHD_DRP"/>
    <property type="match status" value="1"/>
</dbReference>
<evidence type="ECO:0000259" key="8">
    <source>
        <dbReference type="Pfam" id="PF23598"/>
    </source>
</evidence>
<dbReference type="GO" id="GO:0043531">
    <property type="term" value="F:ADP binding"/>
    <property type="evidence" value="ECO:0007669"/>
    <property type="project" value="InterPro"/>
</dbReference>
<evidence type="ECO:0000259" key="5">
    <source>
        <dbReference type="Pfam" id="PF00931"/>
    </source>
</evidence>
<keyword evidence="3" id="KW-0611">Plant defense</keyword>
<evidence type="ECO:0000313" key="9">
    <source>
        <dbReference type="EMBL" id="PNT45698.2"/>
    </source>
</evidence>
<dbReference type="SUPFAM" id="SSF52540">
    <property type="entry name" value="P-loop containing nucleoside triphosphate hydrolases"/>
    <property type="match status" value="1"/>
</dbReference>
<feature type="domain" description="Disease resistance protein winged helix" evidence="7">
    <location>
        <begin position="447"/>
        <end position="515"/>
    </location>
</feature>
<dbReference type="OMA" id="SEEDGWM"/>
<evidence type="ECO:0000256" key="2">
    <source>
        <dbReference type="ARBA" id="ARBA00022741"/>
    </source>
</evidence>
<dbReference type="SUPFAM" id="SSF52058">
    <property type="entry name" value="L domain-like"/>
    <property type="match status" value="1"/>
</dbReference>
<keyword evidence="10" id="KW-1185">Reference proteome</keyword>
<dbReference type="FunFam" id="1.10.8.430:FF:000003">
    <property type="entry name" value="Probable disease resistance protein At5g66910"/>
    <property type="match status" value="1"/>
</dbReference>
<feature type="region of interest" description="Disordered" evidence="4">
    <location>
        <begin position="158"/>
        <end position="182"/>
    </location>
</feature>
<reference evidence="9 10" key="1">
    <citation type="journal article" date="2006" name="Science">
        <title>The genome of black cottonwood, Populus trichocarpa (Torr. &amp; Gray).</title>
        <authorList>
            <person name="Tuskan G.A."/>
            <person name="Difazio S."/>
            <person name="Jansson S."/>
            <person name="Bohlmann J."/>
            <person name="Grigoriev I."/>
            <person name="Hellsten U."/>
            <person name="Putnam N."/>
            <person name="Ralph S."/>
            <person name="Rombauts S."/>
            <person name="Salamov A."/>
            <person name="Schein J."/>
            <person name="Sterck L."/>
            <person name="Aerts A."/>
            <person name="Bhalerao R.R."/>
            <person name="Bhalerao R.P."/>
            <person name="Blaudez D."/>
            <person name="Boerjan W."/>
            <person name="Brun A."/>
            <person name="Brunner A."/>
            <person name="Busov V."/>
            <person name="Campbell M."/>
            <person name="Carlson J."/>
            <person name="Chalot M."/>
            <person name="Chapman J."/>
            <person name="Chen G.L."/>
            <person name="Cooper D."/>
            <person name="Coutinho P.M."/>
            <person name="Couturier J."/>
            <person name="Covert S."/>
            <person name="Cronk Q."/>
            <person name="Cunningham R."/>
            <person name="Davis J."/>
            <person name="Degroeve S."/>
            <person name="Dejardin A."/>
            <person name="Depamphilis C."/>
            <person name="Detter J."/>
            <person name="Dirks B."/>
            <person name="Dubchak I."/>
            <person name="Duplessis S."/>
            <person name="Ehlting J."/>
            <person name="Ellis B."/>
            <person name="Gendler K."/>
            <person name="Goodstein D."/>
            <person name="Gribskov M."/>
            <person name="Grimwood J."/>
            <person name="Groover A."/>
            <person name="Gunter L."/>
            <person name="Hamberger B."/>
            <person name="Heinze B."/>
            <person name="Helariutta Y."/>
            <person name="Henrissat B."/>
            <person name="Holligan D."/>
            <person name="Holt R."/>
            <person name="Huang W."/>
            <person name="Islam-Faridi N."/>
            <person name="Jones S."/>
            <person name="Jones-Rhoades M."/>
            <person name="Jorgensen R."/>
            <person name="Joshi C."/>
            <person name="Kangasjarvi J."/>
            <person name="Karlsson J."/>
            <person name="Kelleher C."/>
            <person name="Kirkpatrick R."/>
            <person name="Kirst M."/>
            <person name="Kohler A."/>
            <person name="Kalluri U."/>
            <person name="Larimer F."/>
            <person name="Leebens-Mack J."/>
            <person name="Leple J.C."/>
            <person name="Locascio P."/>
            <person name="Lou Y."/>
            <person name="Lucas S."/>
            <person name="Martin F."/>
            <person name="Montanini B."/>
            <person name="Napoli C."/>
            <person name="Nelson D.R."/>
            <person name="Nelson C."/>
            <person name="Nieminen K."/>
            <person name="Nilsson O."/>
            <person name="Pereda V."/>
            <person name="Peter G."/>
            <person name="Philippe R."/>
            <person name="Pilate G."/>
            <person name="Poliakov A."/>
            <person name="Razumovskaya J."/>
            <person name="Richardson P."/>
            <person name="Rinaldi C."/>
            <person name="Ritland K."/>
            <person name="Rouze P."/>
            <person name="Ryaboy D."/>
            <person name="Schmutz J."/>
            <person name="Schrader J."/>
            <person name="Segerman B."/>
            <person name="Shin H."/>
            <person name="Siddiqui A."/>
            <person name="Sterky F."/>
            <person name="Terry A."/>
            <person name="Tsai C.J."/>
            <person name="Uberbacher E."/>
            <person name="Unneberg P."/>
            <person name="Vahala J."/>
            <person name="Wall K."/>
            <person name="Wessler S."/>
            <person name="Yang G."/>
            <person name="Yin T."/>
            <person name="Douglas C."/>
            <person name="Marra M."/>
            <person name="Sandberg G."/>
            <person name="Van de Peer Y."/>
            <person name="Rokhsar D."/>
        </authorList>
    </citation>
    <scope>NUCLEOTIDE SEQUENCE [LARGE SCALE GENOMIC DNA]</scope>
    <source>
        <strain evidence="10">cv. Nisqually</strain>
    </source>
</reference>
<dbReference type="GO" id="GO:0098542">
    <property type="term" value="P:defense response to other organism"/>
    <property type="evidence" value="ECO:0000318"/>
    <property type="project" value="GO_Central"/>
</dbReference>
<dbReference type="Gene3D" id="1.20.5.4130">
    <property type="match status" value="1"/>
</dbReference>
<dbReference type="Gene3D" id="1.10.10.10">
    <property type="entry name" value="Winged helix-like DNA-binding domain superfamily/Winged helix DNA-binding domain"/>
    <property type="match status" value="1"/>
</dbReference>
<dbReference type="Gene3D" id="3.40.50.300">
    <property type="entry name" value="P-loop containing nucleotide triphosphate hydrolases"/>
    <property type="match status" value="1"/>
</dbReference>
<dbReference type="PANTHER" id="PTHR23155">
    <property type="entry name" value="DISEASE RESISTANCE PROTEIN RP"/>
    <property type="match status" value="1"/>
</dbReference>
<feature type="domain" description="NB-ARC" evidence="5">
    <location>
        <begin position="189"/>
        <end position="358"/>
    </location>
</feature>
<organism evidence="9 10">
    <name type="scientific">Populus trichocarpa</name>
    <name type="common">Western balsam poplar</name>
    <name type="synonym">Populus balsamifera subsp. trichocarpa</name>
    <dbReference type="NCBI Taxonomy" id="3694"/>
    <lineage>
        <taxon>Eukaryota</taxon>
        <taxon>Viridiplantae</taxon>
        <taxon>Streptophyta</taxon>
        <taxon>Embryophyta</taxon>
        <taxon>Tracheophyta</taxon>
        <taxon>Spermatophyta</taxon>
        <taxon>Magnoliopsida</taxon>
        <taxon>eudicotyledons</taxon>
        <taxon>Gunneridae</taxon>
        <taxon>Pentapetalae</taxon>
        <taxon>rosids</taxon>
        <taxon>fabids</taxon>
        <taxon>Malpighiales</taxon>
        <taxon>Salicaceae</taxon>
        <taxon>Saliceae</taxon>
        <taxon>Populus</taxon>
    </lineage>
</organism>
<evidence type="ECO:0000259" key="7">
    <source>
        <dbReference type="Pfam" id="PF23559"/>
    </source>
</evidence>
<dbReference type="Pfam" id="PF18052">
    <property type="entry name" value="Rx_N"/>
    <property type="match status" value="1"/>
</dbReference>
<dbReference type="Proteomes" id="UP000006729">
    <property type="component" value="Chromosome 3"/>
</dbReference>
<dbReference type="InterPro" id="IPR032675">
    <property type="entry name" value="LRR_dom_sf"/>
</dbReference>
<dbReference type="FunFam" id="3.40.50.300:FF:001091">
    <property type="entry name" value="Probable disease resistance protein At1g61300"/>
    <property type="match status" value="1"/>
</dbReference>
<evidence type="ECO:0008006" key="11">
    <source>
        <dbReference type="Google" id="ProtNLM"/>
    </source>
</evidence>
<evidence type="ECO:0000259" key="6">
    <source>
        <dbReference type="Pfam" id="PF18052"/>
    </source>
</evidence>
<feature type="domain" description="Disease resistance N-terminal" evidence="6">
    <location>
        <begin position="31"/>
        <end position="114"/>
    </location>
</feature>
<dbReference type="Gramene" id="Potri.003G150200.1.v4.1">
    <property type="protein sequence ID" value="Potri.003G150200.1.v4.1"/>
    <property type="gene ID" value="Potri.003G150200.v4.1"/>
</dbReference>
<dbReference type="PANTHER" id="PTHR23155:SF1193">
    <property type="entry name" value="DISEASE RESISTANCE PROTEIN RPP13-RELATED"/>
    <property type="match status" value="1"/>
</dbReference>
<gene>
    <name evidence="9" type="ORF">POPTR_003G150200</name>
</gene>
<dbReference type="SMR" id="A0A2K2B7D6"/>
<dbReference type="Pfam" id="PF23598">
    <property type="entry name" value="LRR_14"/>
    <property type="match status" value="1"/>
</dbReference>
<dbReference type="InterPro" id="IPR042197">
    <property type="entry name" value="Apaf_helical"/>
</dbReference>
<dbReference type="InterPro" id="IPR041118">
    <property type="entry name" value="Rx_N"/>
</dbReference>
<dbReference type="InterPro" id="IPR002182">
    <property type="entry name" value="NB-ARC"/>
</dbReference>
<dbReference type="InParanoid" id="A0A2K2B7D6"/>
<dbReference type="Gene3D" id="1.10.8.430">
    <property type="entry name" value="Helical domain of apoptotic protease-activating factors"/>
    <property type="match status" value="1"/>
</dbReference>
<evidence type="ECO:0000256" key="4">
    <source>
        <dbReference type="SAM" id="MobiDB-lite"/>
    </source>
</evidence>
<dbReference type="CDD" id="cd14798">
    <property type="entry name" value="RX-CC_like"/>
    <property type="match status" value="1"/>
</dbReference>
<protein>
    <recommendedName>
        <fullName evidence="11">NBS-LRR type disease resistance protein</fullName>
    </recommendedName>
</protein>
<feature type="domain" description="Disease resistance R13L4/SHOC-2-like LRR" evidence="8">
    <location>
        <begin position="599"/>
        <end position="874"/>
    </location>
</feature>
<dbReference type="InterPro" id="IPR027417">
    <property type="entry name" value="P-loop_NTPase"/>
</dbReference>
<evidence type="ECO:0000256" key="3">
    <source>
        <dbReference type="ARBA" id="ARBA00022821"/>
    </source>
</evidence>
<sequence length="919" mass="105918">MWPSKIPKKKKKKKKVKVEGGRSRAYMAEAAVSFVIQRLADSLDKLEFHTDVRREVERLQDELRRMRCFLRDADAKQDVDERVCNWVSDIRNVAYDAEDLIDTFTLKISPLKKKHFIRKYTSLVKEWKQRSKIAEGLAALRSRLQDISASRDTYGIQNIGEGTTTASETMRKLRRSSPRSEERDIIGLENDTAKLVEQLIQMGDRWSAVSIVGMGGIGKTTLGIKIYNHGAIRARFPSRAWIYVSQEFSARDILQRVIRQIASPRERLEALTDEELEDLVYENLRRKRYLVVLDDIWSTKAWDCLKKAFPADRSNGSRLLLTTRNKNAALHVDPQTTPYDLEFLSKQNSWELFCKKAFIDGSDTTCSPLLEEIGKEIVERCAGLPLAIIVIGGLLSRKRRPSEWERILNNLDAHFARDPNGVSAILALSYNDLPFYLKSCFFYLGHFPEDYSIHAHKLFRLWIAEGLIPHQGERMEDVAEDYLNELIQRNMVQAERMSVNGRVKQCRLHDLLRDLSTSKAKAQNFLQIPGDENFTSLARCRRHPIYSDSHLSSLGFFSPHLRSLLFFRVVTRVRYRYFIGRHVYGFYELSNANFDYISRNFRLLRILELEGISCGRIPSTIGDLIHLSYLGLKETNIQVLPSTLGSLCNLQTLDIARNLHLRIVPNVIWNMRNLRHLYMCGQSGGFLRIDNLKHLQTLSGIDVSRWKQNNSAHLTSLRKLKMRGNLSLDTIAIFDSISALLQLRSLYLRAEGAEFPTLSQLGSLHSLVKLHLKGGITRLPSLQEFPPNLSQLTLEYTHLEQVSIEVLEKLPKLSIFRLKAKSYSKEELGISANGFPQLEFLEFNSLESLTELKIEASALPRLEIFQIVNCKELRMLPEEMKLMTSLHELVVQDMPRFFVRRLQGVDLQKVQHIPLIRYM</sequence>
<dbReference type="EMBL" id="CM009292">
    <property type="protein sequence ID" value="PNT45698.2"/>
    <property type="molecule type" value="Genomic_DNA"/>
</dbReference>
<accession>A0A2K2B7D6</accession>
<proteinExistence type="predicted"/>
<evidence type="ECO:0000313" key="10">
    <source>
        <dbReference type="Proteomes" id="UP000006729"/>
    </source>
</evidence>
<dbReference type="InterPro" id="IPR036388">
    <property type="entry name" value="WH-like_DNA-bd_sf"/>
</dbReference>
<dbReference type="AlphaFoldDB" id="A0A2K2B7D6"/>
<dbReference type="Pfam" id="PF00931">
    <property type="entry name" value="NB-ARC"/>
    <property type="match status" value="1"/>
</dbReference>
<dbReference type="Gene3D" id="3.80.10.10">
    <property type="entry name" value="Ribonuclease Inhibitor"/>
    <property type="match status" value="1"/>
</dbReference>
<dbReference type="InterPro" id="IPR058922">
    <property type="entry name" value="WHD_DRP"/>
</dbReference>
<dbReference type="FunFam" id="1.10.10.10:FF:000322">
    <property type="entry name" value="Probable disease resistance protein At1g63360"/>
    <property type="match status" value="1"/>
</dbReference>